<protein>
    <submittedName>
        <fullName evidence="1">Uncharacterized protein</fullName>
    </submittedName>
</protein>
<dbReference type="KEGG" id="nfn:NFRAN_2445"/>
<evidence type="ECO:0000313" key="1">
    <source>
        <dbReference type="EMBL" id="VFJ14767.1"/>
    </source>
</evidence>
<reference evidence="1 2" key="1">
    <citation type="submission" date="2019-02" db="EMBL/GenBank/DDBJ databases">
        <authorList>
            <person name="Lehtovirta-Morley E L."/>
        </authorList>
    </citation>
    <scope>NUCLEOTIDE SEQUENCE [LARGE SCALE GENOMIC DNA]</scope>
    <source>
        <strain evidence="1">NFRAN1</strain>
    </source>
</reference>
<accession>A0A484IDF3</accession>
<gene>
    <name evidence="1" type="ORF">NFRAN_2445</name>
</gene>
<evidence type="ECO:0000313" key="2">
    <source>
        <dbReference type="Proteomes" id="UP000294299"/>
    </source>
</evidence>
<keyword evidence="2" id="KW-1185">Reference proteome</keyword>
<sequence>MILIRESKNDNRFFINKFGENKFLMERGLAKTIVIMSSSRNIT</sequence>
<organism evidence="1 2">
    <name type="scientific">Candidatus Nitrosocosmicus franklandianus</name>
    <dbReference type="NCBI Taxonomy" id="1798806"/>
    <lineage>
        <taxon>Archaea</taxon>
        <taxon>Nitrososphaerota</taxon>
        <taxon>Nitrososphaeria</taxon>
        <taxon>Nitrososphaerales</taxon>
        <taxon>Nitrososphaeraceae</taxon>
        <taxon>Candidatus Nitrosocosmicus</taxon>
    </lineage>
</organism>
<dbReference type="Proteomes" id="UP000294299">
    <property type="component" value="Chromosome NFRAN"/>
</dbReference>
<dbReference type="EMBL" id="LR216287">
    <property type="protein sequence ID" value="VFJ14767.1"/>
    <property type="molecule type" value="Genomic_DNA"/>
</dbReference>
<proteinExistence type="predicted"/>
<name>A0A484IDF3_9ARCH</name>
<dbReference type="AlphaFoldDB" id="A0A484IDF3"/>